<dbReference type="SUPFAM" id="SSF52540">
    <property type="entry name" value="P-loop containing nucleoside triphosphate hydrolases"/>
    <property type="match status" value="1"/>
</dbReference>
<feature type="compositionally biased region" description="Basic residues" evidence="8">
    <location>
        <begin position="1"/>
        <end position="11"/>
    </location>
</feature>
<keyword evidence="5" id="KW-0067">ATP-binding</keyword>
<keyword evidence="11" id="KW-1185">Reference proteome</keyword>
<accession>A0A5N5D896</accession>
<sequence length="908" mass="97942">MPQPRSTKRKAVVLSSDEDEARPSASPPARDAKPKTRARPSTQDTSSSRSSQPRAKPKPKPQPKEKPIYSFFNAATQRQRTRSSQDQPVASQEAPHADFVEDQDDIIQDDSLDDAPNKSGLRSTWLKRARGGDAGGPDQDALSSGSQKFLKTSSGQKPSTPVSALTSSSGVDQRPWVEKYGPVNLDELAVHKKKVADVRAWLTNVLDGRERKRLLVLKGVAGTAKTTTVNLLAKDVGFEINEWKNPMGSDFSSDAFVSLSAQFEDFMGRSKFGSLDFASSEEKSSESPRSDANRKQIVLIEEFPNTFARSSAALQSFRSSIEQYLSSSVPSLGAMFTRSADAPPPTPIVMIISETLLSTNTAAADSFTAHRLLGPEITNHPGTTVIEFNPIAPTFLTKALELVVAKEARKSGRKTTPGPQVIKKLSEIGDVRSAISTLEFLCLRGDDNADWGNRVTFKPVKKGAKEKPMTKMEEESMALVSQRESTLGIFHAVGKVVYNKRDESADNSKLPQPPAYFPEYRRPKASEIDVDALMDELGTDIQTFTAALHENYVLSCNTGSEEDTLDSINGCIDALSDADLLSPDRFSLAGSSRRAYQSLGADSLRQDEMSFQASVRGLLFNLPHPVKRSTLPPGAARGRGPSNARTNAALMFYPTSLRLWRLQEEIQGLLDVSIRRLQSDVVNRAEASVQLPARGTVESWSNRPTSRLDDGSRNSNHNAGADITQQDGAAVTTPLGSSGSLKREMLLERLPYMAMMLRRQGNKKTSNLGSAAADAARLGEVEKITSFSGVGISADDGVADADDGVEDVLRDGEVAAQGQEWSTDRPAEQEPPSSASRPSMLGSTRSSSIRLGGGAIAGASGTSTGRRRGGAATTLRDDHIGEIMIGAGGEQGLANLVLSDDDIEDDED</sequence>
<feature type="compositionally biased region" description="Acidic residues" evidence="8">
    <location>
        <begin position="899"/>
        <end position="908"/>
    </location>
</feature>
<dbReference type="AlphaFoldDB" id="A0A5N5D896"/>
<comment type="similarity">
    <text evidence="2">Belongs to the rad17/RAD24 family.</text>
</comment>
<dbReference type="Proteomes" id="UP000325902">
    <property type="component" value="Unassembled WGS sequence"/>
</dbReference>
<feature type="compositionally biased region" description="Polar residues" evidence="8">
    <location>
        <begin position="831"/>
        <end position="844"/>
    </location>
</feature>
<evidence type="ECO:0000259" key="9">
    <source>
        <dbReference type="Pfam" id="PF25812"/>
    </source>
</evidence>
<dbReference type="InterPro" id="IPR057927">
    <property type="entry name" value="RAD24-like_helical"/>
</dbReference>
<evidence type="ECO:0000256" key="3">
    <source>
        <dbReference type="ARBA" id="ARBA00022741"/>
    </source>
</evidence>
<dbReference type="InterPro" id="IPR004582">
    <property type="entry name" value="Checkpoint_prot_Rad17_Rad24"/>
</dbReference>
<evidence type="ECO:0000256" key="1">
    <source>
        <dbReference type="ARBA" id="ARBA00004123"/>
    </source>
</evidence>
<keyword evidence="4" id="KW-0227">DNA damage</keyword>
<evidence type="ECO:0000256" key="7">
    <source>
        <dbReference type="ARBA" id="ARBA00023306"/>
    </source>
</evidence>
<dbReference type="GO" id="GO:0005634">
    <property type="term" value="C:nucleus"/>
    <property type="evidence" value="ECO:0007669"/>
    <property type="project" value="UniProtKB-SubCell"/>
</dbReference>
<evidence type="ECO:0000256" key="6">
    <source>
        <dbReference type="ARBA" id="ARBA00023242"/>
    </source>
</evidence>
<keyword evidence="7" id="KW-0131">Cell cycle</keyword>
<dbReference type="GO" id="GO:0003682">
    <property type="term" value="F:chromatin binding"/>
    <property type="evidence" value="ECO:0007669"/>
    <property type="project" value="TreeGrafter"/>
</dbReference>
<feature type="compositionally biased region" description="Polar residues" evidence="8">
    <location>
        <begin position="141"/>
        <end position="171"/>
    </location>
</feature>
<dbReference type="GO" id="GO:0006281">
    <property type="term" value="P:DNA repair"/>
    <property type="evidence" value="ECO:0007669"/>
    <property type="project" value="InterPro"/>
</dbReference>
<gene>
    <name evidence="10" type="primary">Rad17</name>
    <name evidence="10" type="ORF">DBV05_g7302</name>
</gene>
<dbReference type="GO" id="GO:0005524">
    <property type="term" value="F:ATP binding"/>
    <property type="evidence" value="ECO:0007669"/>
    <property type="project" value="UniProtKB-KW"/>
</dbReference>
<dbReference type="OrthoDB" id="10265971at2759"/>
<comment type="subcellular location">
    <subcellularLocation>
        <location evidence="1">Nucleus</location>
    </subcellularLocation>
</comment>
<keyword evidence="3" id="KW-0547">Nucleotide-binding</keyword>
<evidence type="ECO:0000256" key="4">
    <source>
        <dbReference type="ARBA" id="ARBA00022763"/>
    </source>
</evidence>
<feature type="compositionally biased region" description="Polar residues" evidence="8">
    <location>
        <begin position="713"/>
        <end position="727"/>
    </location>
</feature>
<name>A0A5N5D896_9PEZI</name>
<feature type="compositionally biased region" description="Acidic residues" evidence="8">
    <location>
        <begin position="100"/>
        <end position="113"/>
    </location>
</feature>
<protein>
    <submittedName>
        <fullName evidence="10">Cell cycle checkpoint protein RAD17</fullName>
    </submittedName>
</protein>
<dbReference type="InterPro" id="IPR027417">
    <property type="entry name" value="P-loop_NTPase"/>
</dbReference>
<feature type="domain" description="Checkpoint protein RAD24-like helical bundle" evidence="9">
    <location>
        <begin position="484"/>
        <end position="616"/>
    </location>
</feature>
<dbReference type="PANTHER" id="PTHR12172">
    <property type="entry name" value="CELL CYCLE CHECKPOINT PROTEIN RAD17"/>
    <property type="match status" value="1"/>
</dbReference>
<dbReference type="GO" id="GO:0003689">
    <property type="term" value="F:DNA clamp loader activity"/>
    <property type="evidence" value="ECO:0007669"/>
    <property type="project" value="TreeGrafter"/>
</dbReference>
<dbReference type="Pfam" id="PF03215">
    <property type="entry name" value="Rad17"/>
    <property type="match status" value="1"/>
</dbReference>
<evidence type="ECO:0000313" key="11">
    <source>
        <dbReference type="Proteomes" id="UP000325902"/>
    </source>
</evidence>
<comment type="caution">
    <text evidence="10">The sequence shown here is derived from an EMBL/GenBank/DDBJ whole genome shotgun (WGS) entry which is preliminary data.</text>
</comment>
<dbReference type="GO" id="GO:0033314">
    <property type="term" value="P:mitotic DNA replication checkpoint signaling"/>
    <property type="evidence" value="ECO:0007669"/>
    <property type="project" value="TreeGrafter"/>
</dbReference>
<dbReference type="GO" id="GO:0000077">
    <property type="term" value="P:DNA damage checkpoint signaling"/>
    <property type="evidence" value="ECO:0007669"/>
    <property type="project" value="TreeGrafter"/>
</dbReference>
<dbReference type="PANTHER" id="PTHR12172:SF0">
    <property type="entry name" value="CELL CYCLE CHECKPOINT PROTEIN RAD17"/>
    <property type="match status" value="1"/>
</dbReference>
<reference evidence="10 11" key="1">
    <citation type="journal article" date="2019" name="Sci. Rep.">
        <title>A multi-omics analysis of the grapevine pathogen Lasiodiplodia theobromae reveals that temperature affects the expression of virulence- and pathogenicity-related genes.</title>
        <authorList>
            <person name="Felix C."/>
            <person name="Meneses R."/>
            <person name="Goncalves M.F.M."/>
            <person name="Tilleman L."/>
            <person name="Duarte A.S."/>
            <person name="Jorrin-Novo J.V."/>
            <person name="Van de Peer Y."/>
            <person name="Deforce D."/>
            <person name="Van Nieuwerburgh F."/>
            <person name="Esteves A.C."/>
            <person name="Alves A."/>
        </authorList>
    </citation>
    <scope>NUCLEOTIDE SEQUENCE [LARGE SCALE GENOMIC DNA]</scope>
    <source>
        <strain evidence="10 11">LA-SOL3</strain>
    </source>
</reference>
<feature type="region of interest" description="Disordered" evidence="8">
    <location>
        <begin position="695"/>
        <end position="737"/>
    </location>
</feature>
<evidence type="ECO:0000256" key="8">
    <source>
        <dbReference type="SAM" id="MobiDB-lite"/>
    </source>
</evidence>
<evidence type="ECO:0000256" key="2">
    <source>
        <dbReference type="ARBA" id="ARBA00006168"/>
    </source>
</evidence>
<evidence type="ECO:0000313" key="10">
    <source>
        <dbReference type="EMBL" id="KAB2574033.1"/>
    </source>
</evidence>
<keyword evidence="6" id="KW-0539">Nucleus</keyword>
<proteinExistence type="inferred from homology"/>
<dbReference type="Gene3D" id="3.40.50.300">
    <property type="entry name" value="P-loop containing nucleotide triphosphate hydrolases"/>
    <property type="match status" value="1"/>
</dbReference>
<feature type="compositionally biased region" description="Low complexity" evidence="8">
    <location>
        <begin position="39"/>
        <end position="54"/>
    </location>
</feature>
<feature type="compositionally biased region" description="Low complexity" evidence="8">
    <location>
        <begin position="857"/>
        <end position="874"/>
    </location>
</feature>
<feature type="region of interest" description="Disordered" evidence="8">
    <location>
        <begin position="815"/>
        <end position="908"/>
    </location>
</feature>
<evidence type="ECO:0000256" key="5">
    <source>
        <dbReference type="ARBA" id="ARBA00022840"/>
    </source>
</evidence>
<feature type="region of interest" description="Disordered" evidence="8">
    <location>
        <begin position="1"/>
        <end position="171"/>
    </location>
</feature>
<organism evidence="10 11">
    <name type="scientific">Lasiodiplodia theobromae</name>
    <dbReference type="NCBI Taxonomy" id="45133"/>
    <lineage>
        <taxon>Eukaryota</taxon>
        <taxon>Fungi</taxon>
        <taxon>Dikarya</taxon>
        <taxon>Ascomycota</taxon>
        <taxon>Pezizomycotina</taxon>
        <taxon>Dothideomycetes</taxon>
        <taxon>Dothideomycetes incertae sedis</taxon>
        <taxon>Botryosphaeriales</taxon>
        <taxon>Botryosphaeriaceae</taxon>
        <taxon>Lasiodiplodia</taxon>
    </lineage>
</organism>
<dbReference type="Pfam" id="PF25812">
    <property type="entry name" value="RAD24_helical"/>
    <property type="match status" value="1"/>
</dbReference>
<dbReference type="EMBL" id="VCHE01000049">
    <property type="protein sequence ID" value="KAB2574033.1"/>
    <property type="molecule type" value="Genomic_DNA"/>
</dbReference>
<feature type="compositionally biased region" description="Low complexity" evidence="8">
    <location>
        <begin position="74"/>
        <end position="85"/>
    </location>
</feature>